<dbReference type="EMBL" id="LWCS01000030">
    <property type="protein sequence ID" value="OAN37192.1"/>
    <property type="molecule type" value="Genomic_DNA"/>
</dbReference>
<evidence type="ECO:0000313" key="2">
    <source>
        <dbReference type="EMBL" id="OAN37192.1"/>
    </source>
</evidence>
<keyword evidence="1" id="KW-1133">Transmembrane helix</keyword>
<keyword evidence="1" id="KW-0812">Transmembrane</keyword>
<evidence type="ECO:0000313" key="3">
    <source>
        <dbReference type="Proteomes" id="UP000078396"/>
    </source>
</evidence>
<dbReference type="Proteomes" id="UP000078396">
    <property type="component" value="Unassembled WGS sequence"/>
</dbReference>
<dbReference type="OrthoDB" id="9861496at2"/>
<dbReference type="RefSeq" id="WP_064282764.1">
    <property type="nucleotide sequence ID" value="NZ_LWCS01000030.1"/>
</dbReference>
<gene>
    <name evidence="2" type="ORF">A4X20_23615</name>
</gene>
<protein>
    <recommendedName>
        <fullName evidence="4">UsfY protein</fullName>
    </recommendedName>
</protein>
<evidence type="ECO:0000256" key="1">
    <source>
        <dbReference type="SAM" id="Phobius"/>
    </source>
</evidence>
<accession>A0A178LT65</accession>
<comment type="caution">
    <text evidence="2">The sequence shown here is derived from an EMBL/GenBank/DDBJ whole genome shotgun (WGS) entry which is preliminary data.</text>
</comment>
<keyword evidence="1" id="KW-0472">Membrane</keyword>
<reference evidence="2 3" key="1">
    <citation type="submission" date="2016-04" db="EMBL/GenBank/DDBJ databases">
        <title>Draft Genome Sequences of Staphylococcus capitis Strain H36, S. capitis Strain H65, S. cohnii Strain H62, S. hominis Strain H69, Mycobacterium iranicum Strain H39, Plantibacter sp. Strain H53, Pseudomonas oryzihabitans Strain H72, and Microbacterium sp. Strain H83, isolated from residential settings.</title>
        <authorList>
            <person name="Lymperopoulou D."/>
            <person name="Adams R.I."/>
            <person name="Lindow S."/>
            <person name="Coil D.A."/>
            <person name="Jospin G."/>
            <person name="Eisen J.A."/>
        </authorList>
    </citation>
    <scope>NUCLEOTIDE SEQUENCE [LARGE SCALE GENOMIC DNA]</scope>
    <source>
        <strain evidence="2 3">H39</strain>
    </source>
</reference>
<dbReference type="AlphaFoldDB" id="A0A178LT65"/>
<organism evidence="2 3">
    <name type="scientific">Mycolicibacterium iranicum</name>
    <name type="common">Mycobacterium iranicum</name>
    <dbReference type="NCBI Taxonomy" id="912594"/>
    <lineage>
        <taxon>Bacteria</taxon>
        <taxon>Bacillati</taxon>
        <taxon>Actinomycetota</taxon>
        <taxon>Actinomycetes</taxon>
        <taxon>Mycobacteriales</taxon>
        <taxon>Mycobacteriaceae</taxon>
        <taxon>Mycolicibacterium</taxon>
    </lineage>
</organism>
<evidence type="ECO:0008006" key="4">
    <source>
        <dbReference type="Google" id="ProtNLM"/>
    </source>
</evidence>
<sequence>MASTAITRGLDHAEQWTQRWLYTRIGMLVLVAIVTAWAIAYAGTLKGNWSPGVMIAATLILVALGWIAIVRRIWRSTRSKPEPHERRS</sequence>
<name>A0A178LT65_MYCIR</name>
<feature type="transmembrane region" description="Helical" evidence="1">
    <location>
        <begin position="21"/>
        <end position="43"/>
    </location>
</feature>
<feature type="transmembrane region" description="Helical" evidence="1">
    <location>
        <begin position="49"/>
        <end position="70"/>
    </location>
</feature>
<proteinExistence type="predicted"/>